<evidence type="ECO:0000256" key="6">
    <source>
        <dbReference type="ARBA" id="ARBA00023163"/>
    </source>
</evidence>
<dbReference type="PANTHER" id="PTHR33202">
    <property type="entry name" value="ZINC UPTAKE REGULATION PROTEIN"/>
    <property type="match status" value="1"/>
</dbReference>
<feature type="binding site" evidence="9">
    <location>
        <position position="143"/>
    </location>
    <ligand>
        <name>Zn(2+)</name>
        <dbReference type="ChEBI" id="CHEBI:29105"/>
    </ligand>
</feature>
<comment type="function">
    <text evidence="7">Acts as a negative controlling element, employing Zn(2+) as a cofactor to bind the operator of the repressed genes (znuACB).</text>
</comment>
<evidence type="ECO:0000313" key="11">
    <source>
        <dbReference type="EMBL" id="MDX6031047.1"/>
    </source>
</evidence>
<dbReference type="Gene3D" id="1.10.10.10">
    <property type="entry name" value="Winged helix-like DNA-binding domain superfamily/Winged helix DNA-binding domain"/>
    <property type="match status" value="1"/>
</dbReference>
<dbReference type="GO" id="GO:0005829">
    <property type="term" value="C:cytosol"/>
    <property type="evidence" value="ECO:0007669"/>
    <property type="project" value="TreeGrafter"/>
</dbReference>
<keyword evidence="4" id="KW-0805">Transcription regulation</keyword>
<evidence type="ECO:0000256" key="4">
    <source>
        <dbReference type="ARBA" id="ARBA00023015"/>
    </source>
</evidence>
<dbReference type="AlphaFoldDB" id="A0AAJ2VTL1"/>
<keyword evidence="9" id="KW-0479">Metal-binding</keyword>
<protein>
    <recommendedName>
        <fullName evidence="8">Zinc uptake regulation protein</fullName>
    </recommendedName>
</protein>
<name>A0AAJ2VTL1_9ENTR</name>
<dbReference type="NCBIfam" id="NF008646">
    <property type="entry name" value="PRK11639.1"/>
    <property type="match status" value="1"/>
</dbReference>
<keyword evidence="2" id="KW-0678">Repressor</keyword>
<dbReference type="InterPro" id="IPR043135">
    <property type="entry name" value="Fur_C"/>
</dbReference>
<evidence type="ECO:0000256" key="3">
    <source>
        <dbReference type="ARBA" id="ARBA00022833"/>
    </source>
</evidence>
<comment type="cofactor">
    <cofactor evidence="9">
        <name>Zn(2+)</name>
        <dbReference type="ChEBI" id="CHEBI:29105"/>
    </cofactor>
    <text evidence="9">Binds 1 zinc ion per subunit.</text>
</comment>
<sequence>MDDSTPQDMLVQAERLCAQRGVRLTPQRLEVLRLMTLQPGAISAYDLLDLLKVSEPQAKPPTVYRALEFLLEQGFVHKVESTNSYVLCHLFDKPSHTSAMFICDRCGVVKEEAADGVEDIMHALAARMGFALRHNVIEAHGLCSGCVEVEACRTQDCCGHDHTILIKRKPGQK</sequence>
<dbReference type="FunFam" id="3.30.1490.190:FF:000002">
    <property type="entry name" value="Zinc uptake transcriptional repressor"/>
    <property type="match status" value="1"/>
</dbReference>
<evidence type="ECO:0000313" key="12">
    <source>
        <dbReference type="Proteomes" id="UP001282336"/>
    </source>
</evidence>
<dbReference type="RefSeq" id="WP_319627634.1">
    <property type="nucleotide sequence ID" value="NZ_JAWXRB010000039.1"/>
</dbReference>
<feature type="binding site" evidence="10">
    <location>
        <position position="118"/>
    </location>
    <ligand>
        <name>Fe cation</name>
        <dbReference type="ChEBI" id="CHEBI:24875"/>
    </ligand>
</feature>
<keyword evidence="6" id="KW-0804">Transcription</keyword>
<evidence type="ECO:0000256" key="5">
    <source>
        <dbReference type="ARBA" id="ARBA00023125"/>
    </source>
</evidence>
<dbReference type="InterPro" id="IPR036390">
    <property type="entry name" value="WH_DNA-bd_sf"/>
</dbReference>
<keyword evidence="5" id="KW-0238">DNA-binding</keyword>
<keyword evidence="10" id="KW-0408">Iron</keyword>
<keyword evidence="3 9" id="KW-0862">Zinc</keyword>
<feature type="binding site" evidence="9">
    <location>
        <position position="103"/>
    </location>
    <ligand>
        <name>Zn(2+)</name>
        <dbReference type="ChEBI" id="CHEBI:29105"/>
    </ligand>
</feature>
<feature type="binding site" evidence="9">
    <location>
        <position position="106"/>
    </location>
    <ligand>
        <name>Zn(2+)</name>
        <dbReference type="ChEBI" id="CHEBI:29105"/>
    </ligand>
</feature>
<proteinExistence type="inferred from homology"/>
<dbReference type="GO" id="GO:0008270">
    <property type="term" value="F:zinc ion binding"/>
    <property type="evidence" value="ECO:0007669"/>
    <property type="project" value="TreeGrafter"/>
</dbReference>
<accession>A0AAJ2VTL1</accession>
<dbReference type="CDD" id="cd07153">
    <property type="entry name" value="Fur_like"/>
    <property type="match status" value="1"/>
</dbReference>
<dbReference type="PANTHER" id="PTHR33202:SF6">
    <property type="entry name" value="ZINC UPTAKE REGULATION PROTEIN"/>
    <property type="match status" value="1"/>
</dbReference>
<dbReference type="GO" id="GO:1900376">
    <property type="term" value="P:regulation of secondary metabolite biosynthetic process"/>
    <property type="evidence" value="ECO:0007669"/>
    <property type="project" value="TreeGrafter"/>
</dbReference>
<dbReference type="FunFam" id="1.10.10.10:FF:000137">
    <property type="entry name" value="Zinc uptake transcriptional repressor"/>
    <property type="match status" value="1"/>
</dbReference>
<gene>
    <name evidence="11" type="primary">zur</name>
    <name evidence="11" type="ORF">SIL20_05925</name>
</gene>
<organism evidence="11 12">
    <name type="scientific">Scandinavium lactucae</name>
    <dbReference type="NCBI Taxonomy" id="3095028"/>
    <lineage>
        <taxon>Bacteria</taxon>
        <taxon>Pseudomonadati</taxon>
        <taxon>Pseudomonadota</taxon>
        <taxon>Gammaproteobacteria</taxon>
        <taxon>Enterobacterales</taxon>
        <taxon>Enterobacteriaceae</taxon>
        <taxon>Scandinavium</taxon>
    </lineage>
</organism>
<reference evidence="11" key="1">
    <citation type="submission" date="2023-11" db="EMBL/GenBank/DDBJ databases">
        <title>Scandinavium wanjuensis sp. nov., isolated from lettuce South Korea.</title>
        <authorList>
            <person name="Park J."/>
            <person name="Park S."/>
            <person name="Oh K.K."/>
            <person name="Cho G.S."/>
            <person name="Franz C.M.A.P."/>
        </authorList>
    </citation>
    <scope>NUCLEOTIDE SEQUENCE</scope>
    <source>
        <strain evidence="11">V105_12</strain>
    </source>
</reference>
<dbReference type="Gene3D" id="3.30.1490.190">
    <property type="match status" value="1"/>
</dbReference>
<evidence type="ECO:0000256" key="10">
    <source>
        <dbReference type="PIRSR" id="PIRSR602481-2"/>
    </source>
</evidence>
<dbReference type="GO" id="GO:0000976">
    <property type="term" value="F:transcription cis-regulatory region binding"/>
    <property type="evidence" value="ECO:0007669"/>
    <property type="project" value="TreeGrafter"/>
</dbReference>
<comment type="cofactor">
    <cofactor evidence="10">
        <name>Mn(2+)</name>
        <dbReference type="ChEBI" id="CHEBI:29035"/>
    </cofactor>
    <cofactor evidence="10">
        <name>Fe(2+)</name>
        <dbReference type="ChEBI" id="CHEBI:29033"/>
    </cofactor>
    <text evidence="10">Binds 1 Mn(2+) or Fe(2+) ion per subunit.</text>
</comment>
<comment type="caution">
    <text evidence="11">The sequence shown here is derived from an EMBL/GenBank/DDBJ whole genome shotgun (WGS) entry which is preliminary data.</text>
</comment>
<dbReference type="InterPro" id="IPR002481">
    <property type="entry name" value="FUR"/>
</dbReference>
<dbReference type="Proteomes" id="UP001282336">
    <property type="component" value="Unassembled WGS sequence"/>
</dbReference>
<feature type="binding site" evidence="9">
    <location>
        <position position="146"/>
    </location>
    <ligand>
        <name>Zn(2+)</name>
        <dbReference type="ChEBI" id="CHEBI:29105"/>
    </ligand>
</feature>
<dbReference type="GO" id="GO:0003700">
    <property type="term" value="F:DNA-binding transcription factor activity"/>
    <property type="evidence" value="ECO:0007669"/>
    <property type="project" value="InterPro"/>
</dbReference>
<evidence type="ECO:0000256" key="1">
    <source>
        <dbReference type="ARBA" id="ARBA00007957"/>
    </source>
</evidence>
<dbReference type="EMBL" id="JAWXRC010000021">
    <property type="protein sequence ID" value="MDX6031047.1"/>
    <property type="molecule type" value="Genomic_DNA"/>
</dbReference>
<dbReference type="InterPro" id="IPR036388">
    <property type="entry name" value="WH-like_DNA-bd_sf"/>
</dbReference>
<comment type="similarity">
    <text evidence="1">Belongs to the Fur family.</text>
</comment>
<evidence type="ECO:0000256" key="2">
    <source>
        <dbReference type="ARBA" id="ARBA00022491"/>
    </source>
</evidence>
<evidence type="ECO:0000256" key="8">
    <source>
        <dbReference type="ARBA" id="ARBA00073464"/>
    </source>
</evidence>
<dbReference type="SUPFAM" id="SSF46785">
    <property type="entry name" value="Winged helix' DNA-binding domain"/>
    <property type="match status" value="1"/>
</dbReference>
<dbReference type="GO" id="GO:0045892">
    <property type="term" value="P:negative regulation of DNA-templated transcription"/>
    <property type="evidence" value="ECO:0007669"/>
    <property type="project" value="TreeGrafter"/>
</dbReference>
<dbReference type="Pfam" id="PF01475">
    <property type="entry name" value="FUR"/>
    <property type="match status" value="1"/>
</dbReference>
<evidence type="ECO:0000256" key="7">
    <source>
        <dbReference type="ARBA" id="ARBA00056831"/>
    </source>
</evidence>
<evidence type="ECO:0000256" key="9">
    <source>
        <dbReference type="PIRSR" id="PIRSR602481-1"/>
    </source>
</evidence>